<protein>
    <recommendedName>
        <fullName evidence="6">Diaminopimelate decarboxylase</fullName>
    </recommendedName>
</protein>
<evidence type="ECO:0000256" key="1">
    <source>
        <dbReference type="ARBA" id="ARBA00001933"/>
    </source>
</evidence>
<evidence type="ECO:0000256" key="2">
    <source>
        <dbReference type="ARBA" id="ARBA00022898"/>
    </source>
</evidence>
<reference evidence="5" key="1">
    <citation type="journal article" date="2020" name="mSystems">
        <title>Genome- and Community-Level Interaction Insights into Carbon Utilization and Element Cycling Functions of Hydrothermarchaeota in Hydrothermal Sediment.</title>
        <authorList>
            <person name="Zhou Z."/>
            <person name="Liu Y."/>
            <person name="Xu W."/>
            <person name="Pan J."/>
            <person name="Luo Z.H."/>
            <person name="Li M."/>
        </authorList>
    </citation>
    <scope>NUCLEOTIDE SEQUENCE [LARGE SCALE GENOMIC DNA]</scope>
    <source>
        <strain evidence="5">SpSt-1217</strain>
    </source>
</reference>
<dbReference type="Pfam" id="PF02784">
    <property type="entry name" value="Orn_Arg_deC_N"/>
    <property type="match status" value="1"/>
</dbReference>
<dbReference type="InterPro" id="IPR029066">
    <property type="entry name" value="PLP-binding_barrel"/>
</dbReference>
<dbReference type="Gene3D" id="3.20.20.10">
    <property type="entry name" value="Alanine racemase"/>
    <property type="match status" value="1"/>
</dbReference>
<evidence type="ECO:0000313" key="5">
    <source>
        <dbReference type="EMBL" id="HDR51591.1"/>
    </source>
</evidence>
<dbReference type="InterPro" id="IPR022643">
    <property type="entry name" value="De-COase2_C"/>
</dbReference>
<dbReference type="GO" id="GO:0008836">
    <property type="term" value="F:diaminopimelate decarboxylase activity"/>
    <property type="evidence" value="ECO:0007669"/>
    <property type="project" value="TreeGrafter"/>
</dbReference>
<dbReference type="Proteomes" id="UP000886047">
    <property type="component" value="Unassembled WGS sequence"/>
</dbReference>
<keyword evidence="2" id="KW-0663">Pyridoxal phosphate</keyword>
<evidence type="ECO:0008006" key="6">
    <source>
        <dbReference type="Google" id="ProtNLM"/>
    </source>
</evidence>
<feature type="domain" description="Orn/DAP/Arg decarboxylase 2 C-terminal" evidence="3">
    <location>
        <begin position="270"/>
        <end position="356"/>
    </location>
</feature>
<evidence type="ECO:0000259" key="3">
    <source>
        <dbReference type="Pfam" id="PF00278"/>
    </source>
</evidence>
<evidence type="ECO:0000259" key="4">
    <source>
        <dbReference type="Pfam" id="PF02784"/>
    </source>
</evidence>
<comment type="cofactor">
    <cofactor evidence="1">
        <name>pyridoxal 5'-phosphate</name>
        <dbReference type="ChEBI" id="CHEBI:597326"/>
    </cofactor>
</comment>
<organism evidence="5">
    <name type="scientific">Mariniphaga anaerophila</name>
    <dbReference type="NCBI Taxonomy" id="1484053"/>
    <lineage>
        <taxon>Bacteria</taxon>
        <taxon>Pseudomonadati</taxon>
        <taxon>Bacteroidota</taxon>
        <taxon>Bacteroidia</taxon>
        <taxon>Marinilabiliales</taxon>
        <taxon>Prolixibacteraceae</taxon>
        <taxon>Mariniphaga</taxon>
    </lineage>
</organism>
<dbReference type="PANTHER" id="PTHR43727">
    <property type="entry name" value="DIAMINOPIMELATE DECARBOXYLASE"/>
    <property type="match status" value="1"/>
</dbReference>
<proteinExistence type="predicted"/>
<dbReference type="EMBL" id="DSDK01000451">
    <property type="protein sequence ID" value="HDR51591.1"/>
    <property type="molecule type" value="Genomic_DNA"/>
</dbReference>
<dbReference type="SUPFAM" id="SSF50621">
    <property type="entry name" value="Alanine racemase C-terminal domain-like"/>
    <property type="match status" value="1"/>
</dbReference>
<gene>
    <name evidence="5" type="ORF">ENN90_08220</name>
</gene>
<dbReference type="InterPro" id="IPR022644">
    <property type="entry name" value="De-COase2_N"/>
</dbReference>
<comment type="caution">
    <text evidence="5">The sequence shown here is derived from an EMBL/GenBank/DDBJ whole genome shotgun (WGS) entry which is preliminary data.</text>
</comment>
<name>A0A831PR34_9BACT</name>
<dbReference type="SUPFAM" id="SSF51419">
    <property type="entry name" value="PLP-binding barrel"/>
    <property type="match status" value="1"/>
</dbReference>
<dbReference type="Gene3D" id="2.40.37.10">
    <property type="entry name" value="Lyase, Ornithine Decarboxylase, Chain A, domain 1"/>
    <property type="match status" value="1"/>
</dbReference>
<dbReference type="GO" id="GO:0009089">
    <property type="term" value="P:lysine biosynthetic process via diaminopimelate"/>
    <property type="evidence" value="ECO:0007669"/>
    <property type="project" value="TreeGrafter"/>
</dbReference>
<accession>A0A831PR34</accession>
<dbReference type="Pfam" id="PF00278">
    <property type="entry name" value="Orn_DAP_Arg_deC"/>
    <property type="match status" value="1"/>
</dbReference>
<dbReference type="InterPro" id="IPR009006">
    <property type="entry name" value="Ala_racemase/Decarboxylase_C"/>
</dbReference>
<dbReference type="AlphaFoldDB" id="A0A831PR34"/>
<dbReference type="PANTHER" id="PTHR43727:SF2">
    <property type="entry name" value="GROUP IV DECARBOXYLASE"/>
    <property type="match status" value="1"/>
</dbReference>
<sequence length="397" mass="44771">MNIENLSRMADLHGTSFYIFYPERFLSNLNNLQGAIVEYYPNSQLAYALKANYMPALCALLKEHGYWGEVVSGMEYGIARTHLPGSRLIFNGPCKLREEIRLAIREGALVNVDSFYELNALEEMANEFQKINIGIRVNFDIGTGSSRFGFNFENGEFSRAVKQLQRLSNVTLVSIHSHFTTHERSLEIFKRRIKGMLRVIDSIPKPENIKYVNLGGGFFGPMSETAKKRFPVMPPSFSEYAAVIGKNMTEKFGLQGPCLMFEPGVSMIADAMDYVVKVLDKKKTGTCQYLTVDGSINCLYPTGRWYEPDYSVVCGDDAPNRKCSIVGYTCMEHDVLLSDIETNAQPGDFFIFHNRGAYSNVYKPPFIKESPAIIGLTGEVYAHRQTYREIVAPYQGS</sequence>
<feature type="domain" description="Orn/DAP/Arg decarboxylase 2 N-terminal" evidence="4">
    <location>
        <begin position="34"/>
        <end position="268"/>
    </location>
</feature>